<protein>
    <submittedName>
        <fullName evidence="1">Uncharacterized protein</fullName>
    </submittedName>
</protein>
<dbReference type="EMBL" id="QPJC01000006">
    <property type="protein sequence ID" value="RCW43688.1"/>
    <property type="molecule type" value="Genomic_DNA"/>
</dbReference>
<reference evidence="1 2" key="1">
    <citation type="submission" date="2018-07" db="EMBL/GenBank/DDBJ databases">
        <title>Genomic Encyclopedia of Type Strains, Phase III (KMG-III): the genomes of soil and plant-associated and newly described type strains.</title>
        <authorList>
            <person name="Whitman W."/>
        </authorList>
    </citation>
    <scope>NUCLEOTIDE SEQUENCE [LARGE SCALE GENOMIC DNA]</scope>
    <source>
        <strain evidence="1 2">CECT 8575</strain>
    </source>
</reference>
<dbReference type="AlphaFoldDB" id="A0A368VQC2"/>
<evidence type="ECO:0000313" key="2">
    <source>
        <dbReference type="Proteomes" id="UP000253495"/>
    </source>
</evidence>
<organism evidence="1 2">
    <name type="scientific">Halopolyspora algeriensis</name>
    <dbReference type="NCBI Taxonomy" id="1500506"/>
    <lineage>
        <taxon>Bacteria</taxon>
        <taxon>Bacillati</taxon>
        <taxon>Actinomycetota</taxon>
        <taxon>Actinomycetes</taxon>
        <taxon>Actinomycetes incertae sedis</taxon>
        <taxon>Halopolyspora</taxon>
    </lineage>
</organism>
<proteinExistence type="predicted"/>
<sequence length="119" mass="12648">MGAIHWLAIEQELDVSNVRALGEITSVLDAAAPQSASLFALLRLGLPAGGHVDASSGQIELRGERCCESLPIDLHDLPQGALGKATSAKLILLFEARDVDIDFYGLEVRGIVRSNQAIT</sequence>
<accession>A0A368VQC2</accession>
<evidence type="ECO:0000313" key="1">
    <source>
        <dbReference type="EMBL" id="RCW43688.1"/>
    </source>
</evidence>
<comment type="caution">
    <text evidence="1">The sequence shown here is derived from an EMBL/GenBank/DDBJ whole genome shotgun (WGS) entry which is preliminary data.</text>
</comment>
<gene>
    <name evidence="1" type="ORF">DFQ14_106166</name>
</gene>
<name>A0A368VQC2_9ACTN</name>
<keyword evidence="2" id="KW-1185">Reference proteome</keyword>
<dbReference type="Proteomes" id="UP000253495">
    <property type="component" value="Unassembled WGS sequence"/>
</dbReference>